<dbReference type="EMBL" id="JACEMZ010000060">
    <property type="protein sequence ID" value="MBA4452984.1"/>
    <property type="molecule type" value="Genomic_DNA"/>
</dbReference>
<sequence>MKEYNDSIPYWNENTPQRLAVSQTVEVVQDVSKNIKDHAFQIREIMKTLRQTGVISEVVMAIRESSFAVRDTVRDINETTKELKSSGTINETANAVENTVQNVEQSITTVKEITNDVRRVTPRTSKAVKCGIDSIAQETNQIGEKMIQGIKNKVGA</sequence>
<proteinExistence type="predicted"/>
<dbReference type="Proteomes" id="UP000559653">
    <property type="component" value="Unassembled WGS sequence"/>
</dbReference>
<gene>
    <name evidence="1" type="ORF">H2B03_07465</name>
</gene>
<comment type="caution">
    <text evidence="1">The sequence shown here is derived from an EMBL/GenBank/DDBJ whole genome shotgun (WGS) entry which is preliminary data.</text>
</comment>
<evidence type="ECO:0000313" key="2">
    <source>
        <dbReference type="Proteomes" id="UP000559653"/>
    </source>
</evidence>
<name>A0AC60W036_9ARCH</name>
<protein>
    <submittedName>
        <fullName evidence="1">Uncharacterized protein</fullName>
    </submittedName>
</protein>
<evidence type="ECO:0000313" key="1">
    <source>
        <dbReference type="EMBL" id="MBA4452984.1"/>
    </source>
</evidence>
<organism evidence="1 2">
    <name type="scientific">Candidatus Nitrosomaritimum aestuariumsis</name>
    <dbReference type="NCBI Taxonomy" id="3342354"/>
    <lineage>
        <taxon>Archaea</taxon>
        <taxon>Nitrososphaerota</taxon>
        <taxon>Nitrososphaeria</taxon>
        <taxon>Nitrosopumilales</taxon>
        <taxon>Nitrosopumilaceae</taxon>
        <taxon>Candidatus Nitrosomaritimum</taxon>
    </lineage>
</organism>
<accession>A0AC60W036</accession>
<reference evidence="1 2" key="1">
    <citation type="journal article" date="2020" name="Appl. Environ. Microbiol.">
        <title>Genomic Characteristics of a Novel Species of Ammonia-Oxidizing Archaea from the Jiulong River Estuary.</title>
        <authorList>
            <person name="Zou D."/>
            <person name="Wan R."/>
            <person name="Han L."/>
            <person name="Xu M.N."/>
            <person name="Liu Y."/>
            <person name="Liu H."/>
            <person name="Kao S.J."/>
            <person name="Li M."/>
        </authorList>
    </citation>
    <scope>NUCLEOTIDE SEQUENCE [LARGE SCALE GENOMIC DNA]</scope>
    <source>
        <strain evidence="1">W1bin1</strain>
    </source>
</reference>